<gene>
    <name evidence="6" type="ORF">IFM89_013265</name>
</gene>
<dbReference type="SMART" id="SM00950">
    <property type="entry name" value="Piwi"/>
    <property type="match status" value="1"/>
</dbReference>
<organism evidence="6 7">
    <name type="scientific">Coptis chinensis</name>
    <dbReference type="NCBI Taxonomy" id="261450"/>
    <lineage>
        <taxon>Eukaryota</taxon>
        <taxon>Viridiplantae</taxon>
        <taxon>Streptophyta</taxon>
        <taxon>Embryophyta</taxon>
        <taxon>Tracheophyta</taxon>
        <taxon>Spermatophyta</taxon>
        <taxon>Magnoliopsida</taxon>
        <taxon>Ranunculales</taxon>
        <taxon>Ranunculaceae</taxon>
        <taxon>Coptidoideae</taxon>
        <taxon>Coptis</taxon>
    </lineage>
</organism>
<dbReference type="AlphaFoldDB" id="A0A835MCM4"/>
<name>A0A835MCM4_9MAGN</name>
<evidence type="ECO:0000313" key="7">
    <source>
        <dbReference type="Proteomes" id="UP000631114"/>
    </source>
</evidence>
<dbReference type="OrthoDB" id="10252740at2759"/>
<dbReference type="CDD" id="cd04657">
    <property type="entry name" value="Piwi_ago-like"/>
    <property type="match status" value="1"/>
</dbReference>
<feature type="compositionally biased region" description="Gly residues" evidence="3">
    <location>
        <begin position="158"/>
        <end position="169"/>
    </location>
</feature>
<dbReference type="SMART" id="SM00949">
    <property type="entry name" value="PAZ"/>
    <property type="match status" value="1"/>
</dbReference>
<sequence>SSGYQHGRGRHSYGDDGRGSGSGSGSGSGYQHGRGRHSYGDGGRGSGSGRGYNNDRGGFSNDRGGRSGPMNDRGGFSNDRGGSMHNRGGFSSDRGGSMHNRGGFSNDRGGHSGPINDRGGFSNDRGGPIYNRGGFSNVRGGRSGPMNDRGGFSNYHGGRAGPSNYGGRGWPSNNRGRGGGRGCFWIKNNDPQYGSKKERILSSGTTITSNPDLHQANKTSSFEVGSSSNLKLVQELSGEESSQIPRRPGFGTLGRRYKVRTNHFMLELCPPLPQIYQYHVEITPATTVKKLNRLVMRNLEEAYKQSDIGNILLAYDGQKCIYTAKLLPFISKVFKVVVPNERGVSREFQVTIHWVYDIDLVGENKKSLVAIRALDIVLSQTPNARYIPVKRSFFSDVFIANIGEGLQAWRGFFQSVRPIQNGLSVNVVINEKSGLVYKQLHLSFHLLYVEFDVSSAVFVEPLMVTEFVKEVLNIHVLPRNRTLCDEERFKVRKALKGLKIEVTHRGNLRRKYTVSGVTREPTKELMFPVGDGGHMKYVVEHFRETYHINIEYASLPCLQVGSKATWLPMEVCKIVGGQRYTKRLNAKQTGNLVKLNSLKPMKREEEIIELVRDSNYLEDEYAKEFGIRISEDPTYAEARLLPPPLLNYHDGTSCRPTSGQWNMTGKKLFEGATVNSWTYLNFAPNVRKEVADEFCRKLTDSCCTHGMVFNHNPEIPPYSASPVRVAEELYKLKDKKQLDLLIVILPEENNGPIYGEVKRICETELGLVSQCLLAGTVQKMHPQTLANIVLKINVKVVASQNWPHVTNYVPIFSTQQKEIILDLRRMIREHLRSFVENNKQMKPERIIFYRDGVSEGQFSQVRKYELTAIEEAWLDEFKKFDVPVPPITFVVVQKRHHTKLFPANHNDADKSGNVRPGTVVDSDICHPRDFDFYLCSHTGIQGTSRPAHYHVLRDDNEFTPDQLYTLTNGLCYIYARCTRSVSYAAPAYYAHLAAYRARCYLTDDSVSDETSVRSSSTSNPADVRQLPSLCNNLKNLLFKSISDVLQLFGVYANQLIV</sequence>
<keyword evidence="7" id="KW-1185">Reference proteome</keyword>
<dbReference type="InterPro" id="IPR036397">
    <property type="entry name" value="RNaseH_sf"/>
</dbReference>
<feature type="region of interest" description="Disordered" evidence="3">
    <location>
        <begin position="1"/>
        <end position="173"/>
    </location>
</feature>
<proteinExistence type="inferred from homology"/>
<dbReference type="InterPro" id="IPR032472">
    <property type="entry name" value="ArgoL2"/>
</dbReference>
<feature type="domain" description="Piwi" evidence="5">
    <location>
        <begin position="842"/>
        <end position="1002"/>
    </location>
</feature>
<dbReference type="InterPro" id="IPR003100">
    <property type="entry name" value="PAZ_dom"/>
</dbReference>
<dbReference type="InterPro" id="IPR036085">
    <property type="entry name" value="PAZ_dom_sf"/>
</dbReference>
<dbReference type="Gene3D" id="3.30.420.10">
    <property type="entry name" value="Ribonuclease H-like superfamily/Ribonuclease H"/>
    <property type="match status" value="1"/>
</dbReference>
<dbReference type="Gene3D" id="2.170.260.10">
    <property type="entry name" value="paz domain"/>
    <property type="match status" value="1"/>
</dbReference>
<evidence type="ECO:0000256" key="1">
    <source>
        <dbReference type="ARBA" id="ARBA00008201"/>
    </source>
</evidence>
<feature type="non-terminal residue" evidence="6">
    <location>
        <position position="1057"/>
    </location>
</feature>
<dbReference type="SUPFAM" id="SSF53098">
    <property type="entry name" value="Ribonuclease H-like"/>
    <property type="match status" value="1"/>
</dbReference>
<feature type="compositionally biased region" description="Gly residues" evidence="3">
    <location>
        <begin position="19"/>
        <end position="32"/>
    </location>
</feature>
<evidence type="ECO:0000259" key="4">
    <source>
        <dbReference type="PROSITE" id="PS50821"/>
    </source>
</evidence>
<dbReference type="SUPFAM" id="SSF101690">
    <property type="entry name" value="PAZ domain"/>
    <property type="match status" value="1"/>
</dbReference>
<dbReference type="InterPro" id="IPR032473">
    <property type="entry name" value="Argonaute_Mid_dom"/>
</dbReference>
<dbReference type="InterPro" id="IPR014811">
    <property type="entry name" value="ArgoL1"/>
</dbReference>
<feature type="domain" description="Piwi" evidence="5">
    <location>
        <begin position="740"/>
        <end position="796"/>
    </location>
</feature>
<comment type="similarity">
    <text evidence="1">Belongs to the argonaute family. Ago subfamily.</text>
</comment>
<dbReference type="Pfam" id="PF08699">
    <property type="entry name" value="ArgoL1"/>
    <property type="match status" value="1"/>
</dbReference>
<dbReference type="SMART" id="SM01163">
    <property type="entry name" value="DUF1785"/>
    <property type="match status" value="1"/>
</dbReference>
<evidence type="ECO:0000256" key="3">
    <source>
        <dbReference type="SAM" id="MobiDB-lite"/>
    </source>
</evidence>
<accession>A0A835MCM4</accession>
<dbReference type="InterPro" id="IPR032474">
    <property type="entry name" value="Argonaute_N"/>
</dbReference>
<dbReference type="Pfam" id="PF16487">
    <property type="entry name" value="ArgoMid"/>
    <property type="match status" value="1"/>
</dbReference>
<dbReference type="CDD" id="cd02846">
    <property type="entry name" value="PAZ_argonaute_like"/>
    <property type="match status" value="1"/>
</dbReference>
<dbReference type="Proteomes" id="UP000631114">
    <property type="component" value="Unassembled WGS sequence"/>
</dbReference>
<reference evidence="6 7" key="1">
    <citation type="submission" date="2020-10" db="EMBL/GenBank/DDBJ databases">
        <title>The Coptis chinensis genome and diversification of protoberbering-type alkaloids.</title>
        <authorList>
            <person name="Wang B."/>
            <person name="Shu S."/>
            <person name="Song C."/>
            <person name="Liu Y."/>
        </authorList>
    </citation>
    <scope>NUCLEOTIDE SEQUENCE [LARGE SCALE GENOMIC DNA]</scope>
    <source>
        <strain evidence="6">HL-2020</strain>
        <tissue evidence="6">Leaf</tissue>
    </source>
</reference>
<evidence type="ECO:0000313" key="6">
    <source>
        <dbReference type="EMBL" id="KAF9624727.1"/>
    </source>
</evidence>
<dbReference type="InterPro" id="IPR045246">
    <property type="entry name" value="Piwi_ago-like"/>
</dbReference>
<dbReference type="PROSITE" id="PS50822">
    <property type="entry name" value="PIWI"/>
    <property type="match status" value="2"/>
</dbReference>
<evidence type="ECO:0000259" key="5">
    <source>
        <dbReference type="PROSITE" id="PS50822"/>
    </source>
</evidence>
<dbReference type="Pfam" id="PF02171">
    <property type="entry name" value="Piwi"/>
    <property type="match status" value="1"/>
</dbReference>
<comment type="caution">
    <text evidence="6">The sequence shown here is derived from an EMBL/GenBank/DDBJ whole genome shotgun (WGS) entry which is preliminary data.</text>
</comment>
<dbReference type="InterPro" id="IPR012337">
    <property type="entry name" value="RNaseH-like_sf"/>
</dbReference>
<dbReference type="InterPro" id="IPR003165">
    <property type="entry name" value="Piwi"/>
</dbReference>
<dbReference type="PROSITE" id="PS50821">
    <property type="entry name" value="PAZ"/>
    <property type="match status" value="1"/>
</dbReference>
<dbReference type="GO" id="GO:0003723">
    <property type="term" value="F:RNA binding"/>
    <property type="evidence" value="ECO:0007669"/>
    <property type="project" value="InterPro"/>
</dbReference>
<dbReference type="Pfam" id="PF02170">
    <property type="entry name" value="PAZ"/>
    <property type="match status" value="1"/>
</dbReference>
<dbReference type="Pfam" id="PF16486">
    <property type="entry name" value="ArgoN"/>
    <property type="match status" value="1"/>
</dbReference>
<dbReference type="Pfam" id="PF16488">
    <property type="entry name" value="ArgoL2"/>
    <property type="match status" value="1"/>
</dbReference>
<evidence type="ECO:0000256" key="2">
    <source>
        <dbReference type="ARBA" id="ARBA00023158"/>
    </source>
</evidence>
<keyword evidence="2" id="KW-0943">RNA-mediated gene silencing</keyword>
<feature type="compositionally biased region" description="Gly residues" evidence="3">
    <location>
        <begin position="40"/>
        <end position="50"/>
    </location>
</feature>
<protein>
    <submittedName>
        <fullName evidence="6">Uncharacterized protein</fullName>
    </submittedName>
</protein>
<feature type="domain" description="PAZ" evidence="4">
    <location>
        <begin position="463"/>
        <end position="576"/>
    </location>
</feature>
<dbReference type="EMBL" id="JADFTS010000001">
    <property type="protein sequence ID" value="KAF9624727.1"/>
    <property type="molecule type" value="Genomic_DNA"/>
</dbReference>
<dbReference type="PANTHER" id="PTHR22891">
    <property type="entry name" value="EUKARYOTIC TRANSLATION INITIATION FACTOR 2C"/>
    <property type="match status" value="1"/>
</dbReference>
<dbReference type="GO" id="GO:0031047">
    <property type="term" value="P:regulatory ncRNA-mediated gene silencing"/>
    <property type="evidence" value="ECO:0007669"/>
    <property type="project" value="UniProtKB-KW"/>
</dbReference>